<proteinExistence type="predicted"/>
<name>A0A0D0MKH3_VARPD</name>
<dbReference type="RefSeq" id="WP_042579764.1">
    <property type="nucleotide sequence ID" value="NZ_JXQQ01000033.1"/>
</dbReference>
<dbReference type="Proteomes" id="UP000032067">
    <property type="component" value="Unassembled WGS sequence"/>
</dbReference>
<evidence type="ECO:0000313" key="2">
    <source>
        <dbReference type="EMBL" id="KIQ31389.1"/>
    </source>
</evidence>
<dbReference type="EMBL" id="JXQQ01000033">
    <property type="protein sequence ID" value="KIQ31389.1"/>
    <property type="molecule type" value="Genomic_DNA"/>
</dbReference>
<evidence type="ECO:0000256" key="1">
    <source>
        <dbReference type="SAM" id="Phobius"/>
    </source>
</evidence>
<reference evidence="2 3" key="1">
    <citation type="submission" date="2014-12" db="EMBL/GenBank/DDBJ databases">
        <title>16Stimator: statistical estimation of ribosomal gene copy numbers from draft genome assemblies.</title>
        <authorList>
            <person name="Perisin M.A."/>
            <person name="Vetter M."/>
            <person name="Gilbert J.A."/>
            <person name="Bergelson J."/>
        </authorList>
    </citation>
    <scope>NUCLEOTIDE SEQUENCE [LARGE SCALE GENOMIC DNA]</scope>
    <source>
        <strain evidence="2 3">MEDvA23</strain>
    </source>
</reference>
<dbReference type="AlphaFoldDB" id="A0A0D0MKH3"/>
<keyword evidence="1" id="KW-1133">Transmembrane helix</keyword>
<sequence length="77" mass="8532">MRRSRSWGLWLDWTLCALLALLAIAALIHGLLTSDARFTGMAMFGLAGALWAACVLLDGATCQRARAVREALDREWR</sequence>
<feature type="transmembrane region" description="Helical" evidence="1">
    <location>
        <begin position="7"/>
        <end position="32"/>
    </location>
</feature>
<organism evidence="2 3">
    <name type="scientific">Variovorax paradoxus</name>
    <dbReference type="NCBI Taxonomy" id="34073"/>
    <lineage>
        <taxon>Bacteria</taxon>
        <taxon>Pseudomonadati</taxon>
        <taxon>Pseudomonadota</taxon>
        <taxon>Betaproteobacteria</taxon>
        <taxon>Burkholderiales</taxon>
        <taxon>Comamonadaceae</taxon>
        <taxon>Variovorax</taxon>
    </lineage>
</organism>
<feature type="transmembrane region" description="Helical" evidence="1">
    <location>
        <begin position="38"/>
        <end position="57"/>
    </location>
</feature>
<evidence type="ECO:0000313" key="3">
    <source>
        <dbReference type="Proteomes" id="UP000032067"/>
    </source>
</evidence>
<gene>
    <name evidence="2" type="ORF">RT97_15970</name>
</gene>
<comment type="caution">
    <text evidence="2">The sequence shown here is derived from an EMBL/GenBank/DDBJ whole genome shotgun (WGS) entry which is preliminary data.</text>
</comment>
<accession>A0A0D0MKH3</accession>
<protein>
    <submittedName>
        <fullName evidence="2">Uncharacterized protein</fullName>
    </submittedName>
</protein>
<keyword evidence="1" id="KW-0472">Membrane</keyword>
<keyword evidence="1" id="KW-0812">Transmembrane</keyword>